<dbReference type="RefSeq" id="WP_216521100.1">
    <property type="nucleotide sequence ID" value="NZ_JAHLPM010000014.1"/>
</dbReference>
<organism evidence="2 3">
    <name type="scientific">Tissierella simiarum</name>
    <dbReference type="NCBI Taxonomy" id="2841534"/>
    <lineage>
        <taxon>Bacteria</taxon>
        <taxon>Bacillati</taxon>
        <taxon>Bacillota</taxon>
        <taxon>Tissierellia</taxon>
        <taxon>Tissierellales</taxon>
        <taxon>Tissierellaceae</taxon>
        <taxon>Tissierella</taxon>
    </lineage>
</organism>
<protein>
    <submittedName>
        <fullName evidence="2">Uncharacterized protein</fullName>
    </submittedName>
</protein>
<evidence type="ECO:0000313" key="3">
    <source>
        <dbReference type="Proteomes" id="UP000749471"/>
    </source>
</evidence>
<feature type="transmembrane region" description="Helical" evidence="1">
    <location>
        <begin position="9"/>
        <end position="29"/>
    </location>
</feature>
<proteinExistence type="predicted"/>
<keyword evidence="3" id="KW-1185">Reference proteome</keyword>
<sequence length="149" mass="17556">MKSNILKDLYTILFMTMLFMFFIISYSYAPDFSLGNDYRMYMFENGSALITKTIKSDKEKNVVISINDLNEVRRTTFYKKDKLLVQEVLEEPEKDNLNSTSKGSIFEGIKNNELTFEYIDKTYKAVEVDKNYLNKHSYNDFDTKSYDGK</sequence>
<dbReference type="Proteomes" id="UP000749471">
    <property type="component" value="Unassembled WGS sequence"/>
</dbReference>
<gene>
    <name evidence="2" type="ORF">KQI42_15350</name>
</gene>
<accession>A0ABS6E900</accession>
<evidence type="ECO:0000313" key="2">
    <source>
        <dbReference type="EMBL" id="MBU5439394.1"/>
    </source>
</evidence>
<reference evidence="2 3" key="1">
    <citation type="submission" date="2021-06" db="EMBL/GenBank/DDBJ databases">
        <authorList>
            <person name="Sun Q."/>
            <person name="Li D."/>
        </authorList>
    </citation>
    <scope>NUCLEOTIDE SEQUENCE [LARGE SCALE GENOMIC DNA]</scope>
    <source>
        <strain evidence="2 3">MSJ-40</strain>
    </source>
</reference>
<name>A0ABS6E900_9FIRM</name>
<evidence type="ECO:0000256" key="1">
    <source>
        <dbReference type="SAM" id="Phobius"/>
    </source>
</evidence>
<dbReference type="EMBL" id="JAHLPM010000014">
    <property type="protein sequence ID" value="MBU5439394.1"/>
    <property type="molecule type" value="Genomic_DNA"/>
</dbReference>
<keyword evidence="1" id="KW-1133">Transmembrane helix</keyword>
<keyword evidence="1" id="KW-0812">Transmembrane</keyword>
<comment type="caution">
    <text evidence="2">The sequence shown here is derived from an EMBL/GenBank/DDBJ whole genome shotgun (WGS) entry which is preliminary data.</text>
</comment>
<keyword evidence="1" id="KW-0472">Membrane</keyword>